<accession>A0ABQ2XSM3</accession>
<gene>
    <name evidence="2" type="ORF">GCM10010383_73210</name>
</gene>
<dbReference type="NCBIfam" id="NF046119">
    <property type="entry name" value="memb_SCO4225"/>
    <property type="match status" value="1"/>
</dbReference>
<feature type="transmembrane region" description="Helical" evidence="1">
    <location>
        <begin position="20"/>
        <end position="38"/>
    </location>
</feature>
<evidence type="ECO:0000313" key="2">
    <source>
        <dbReference type="EMBL" id="GGX32257.1"/>
    </source>
</evidence>
<evidence type="ECO:0000313" key="3">
    <source>
        <dbReference type="Proteomes" id="UP000617743"/>
    </source>
</evidence>
<comment type="caution">
    <text evidence="2">The sequence shown here is derived from an EMBL/GenBank/DDBJ whole genome shotgun (WGS) entry which is preliminary data.</text>
</comment>
<dbReference type="RefSeq" id="WP_229906757.1">
    <property type="nucleotide sequence ID" value="NZ_BMWC01000017.1"/>
</dbReference>
<proteinExistence type="predicted"/>
<protein>
    <recommendedName>
        <fullName evidence="4">DUF5668 domain-containing protein</fullName>
    </recommendedName>
</protein>
<dbReference type="EMBL" id="BMWC01000017">
    <property type="protein sequence ID" value="GGX32257.1"/>
    <property type="molecule type" value="Genomic_DNA"/>
</dbReference>
<organism evidence="2 3">
    <name type="scientific">Streptomyces lomondensis</name>
    <dbReference type="NCBI Taxonomy" id="68229"/>
    <lineage>
        <taxon>Bacteria</taxon>
        <taxon>Bacillati</taxon>
        <taxon>Actinomycetota</taxon>
        <taxon>Actinomycetes</taxon>
        <taxon>Kitasatosporales</taxon>
        <taxon>Streptomycetaceae</taxon>
        <taxon>Streptomyces</taxon>
    </lineage>
</organism>
<evidence type="ECO:0008006" key="4">
    <source>
        <dbReference type="Google" id="ProtNLM"/>
    </source>
</evidence>
<name>A0ABQ2XSM3_9ACTN</name>
<keyword evidence="3" id="KW-1185">Reference proteome</keyword>
<feature type="transmembrane region" description="Helical" evidence="1">
    <location>
        <begin position="50"/>
        <end position="69"/>
    </location>
</feature>
<feature type="transmembrane region" description="Helical" evidence="1">
    <location>
        <begin position="75"/>
        <end position="96"/>
    </location>
</feature>
<keyword evidence="1" id="KW-0472">Membrane</keyword>
<evidence type="ECO:0000256" key="1">
    <source>
        <dbReference type="SAM" id="Phobius"/>
    </source>
</evidence>
<keyword evidence="1" id="KW-0812">Transmembrane</keyword>
<dbReference type="Proteomes" id="UP000617743">
    <property type="component" value="Unassembled WGS sequence"/>
</dbReference>
<sequence length="105" mass="11205">MKNNTPYRPAGARPIAAGNLLRRLYLAVCAAVLVWSLADQVAIEHADASFSAVWPLLLTAPGSLVWLVLPGEPLVSYVAAVLLGAVVNAWGWGWLVRKVMGGERA</sequence>
<reference evidence="3" key="1">
    <citation type="journal article" date="2019" name="Int. J. Syst. Evol. Microbiol.">
        <title>The Global Catalogue of Microorganisms (GCM) 10K type strain sequencing project: providing services to taxonomists for standard genome sequencing and annotation.</title>
        <authorList>
            <consortium name="The Broad Institute Genomics Platform"/>
            <consortium name="The Broad Institute Genome Sequencing Center for Infectious Disease"/>
            <person name="Wu L."/>
            <person name="Ma J."/>
        </authorList>
    </citation>
    <scope>NUCLEOTIDE SEQUENCE [LARGE SCALE GENOMIC DNA]</scope>
    <source>
        <strain evidence="3">JCM 4866</strain>
    </source>
</reference>
<dbReference type="Pfam" id="PF25637">
    <property type="entry name" value="DUF7942"/>
    <property type="match status" value="1"/>
</dbReference>
<keyword evidence="1" id="KW-1133">Transmembrane helix</keyword>
<dbReference type="InterPro" id="IPR057702">
    <property type="entry name" value="DUF7942"/>
</dbReference>